<reference evidence="9 10" key="1">
    <citation type="submission" date="2016-07" db="EMBL/GenBank/DDBJ databases">
        <title>Pervasive Adenine N6-methylation of Active Genes in Fungi.</title>
        <authorList>
            <consortium name="DOE Joint Genome Institute"/>
            <person name="Mondo S.J."/>
            <person name="Dannebaum R.O."/>
            <person name="Kuo R.C."/>
            <person name="Labutti K."/>
            <person name="Haridas S."/>
            <person name="Kuo A."/>
            <person name="Salamov A."/>
            <person name="Ahrendt S.R."/>
            <person name="Lipzen A."/>
            <person name="Sullivan W."/>
            <person name="Andreopoulos W.B."/>
            <person name="Clum A."/>
            <person name="Lindquist E."/>
            <person name="Daum C."/>
            <person name="Ramamoorthy G.K."/>
            <person name="Gryganskyi A."/>
            <person name="Culley D."/>
            <person name="Magnuson J.K."/>
            <person name="James T.Y."/>
            <person name="O'Malley M.A."/>
            <person name="Stajich J.E."/>
            <person name="Spatafora J.W."/>
            <person name="Visel A."/>
            <person name="Grigoriev I.V."/>
        </authorList>
    </citation>
    <scope>NUCLEOTIDE SEQUENCE [LARGE SCALE GENOMIC DNA]</scope>
    <source>
        <strain evidence="9 10">PL171</strain>
    </source>
</reference>
<feature type="region of interest" description="Disordered" evidence="7">
    <location>
        <begin position="1528"/>
        <end position="1586"/>
    </location>
</feature>
<feature type="compositionally biased region" description="Low complexity" evidence="7">
    <location>
        <begin position="27"/>
        <end position="37"/>
    </location>
</feature>
<feature type="region of interest" description="Disordered" evidence="7">
    <location>
        <begin position="1"/>
        <end position="37"/>
    </location>
</feature>
<dbReference type="Proteomes" id="UP000193411">
    <property type="component" value="Unassembled WGS sequence"/>
</dbReference>
<dbReference type="SUPFAM" id="SSF48371">
    <property type="entry name" value="ARM repeat"/>
    <property type="match status" value="1"/>
</dbReference>
<dbReference type="Pfam" id="PF12231">
    <property type="entry name" value="Rif1_N"/>
    <property type="match status" value="1"/>
</dbReference>
<dbReference type="EMBL" id="MCFL01000056">
    <property type="protein sequence ID" value="ORZ31681.1"/>
    <property type="molecule type" value="Genomic_DNA"/>
</dbReference>
<accession>A0A1Y2HCN6</accession>
<feature type="compositionally biased region" description="Polar residues" evidence="7">
    <location>
        <begin position="1560"/>
        <end position="1586"/>
    </location>
</feature>
<protein>
    <submittedName>
        <fullName evidence="9">Rap1-interacting factor 1 N terminal-domain-containing protein</fullName>
    </submittedName>
</protein>
<evidence type="ECO:0000256" key="7">
    <source>
        <dbReference type="SAM" id="MobiDB-lite"/>
    </source>
</evidence>
<sequence length="1645" mass="178546">MAPPHSRPQSSAPGAAATPVMPTGRQPATAPAPAPGAAIVPATPALLATATSGRFTTPACESPHRADDQVHTDYDFAQLHSSPAPKLPEEHFASRRTTTTTTTEATDHAASANASGGSATGRARPNAVDNAALSSSDQEDDPELKAIQDLALPTVDPQDAVPELVRWLLEPEDPTAWIFAYRSLLVRIREAQSADEHHLQQQQPGGVQTVAGGSVGADENAPREPTQEQELAVLAPRMSDVVKVFKRDISPASDDVVIHEALKLLGFVLYTPRLFNVIGPQITSDLIQRALILGKSTEDKSTCHLCIWVLRMQRLPSTHFTSRAVLGEIIDTLAYALRVPAPFQSTVIPTEAIFALDSLLRLLPRPVLGMAKEWLLPACMNLAATNDLVRKHCIEFFQAHLLMFAEESAKLQPALDFAWEKYSVRMIFDLTELTNKHERDGMKAWSISMVLYAAQMQKHQQFINGMLKIVERYFNMKRASAKLYGYRAWTYLVYASAVTRTLTQERRVKLLMIPMLNSFSHDRFAQLRLCAADAWINLVYAMGTAGAAAWPQLALEAAIKPALPRLVVAKDPDVRSAGWAVFDVLVNVADSDPIVNPNAEINLAQLMPLLNPDLKPTDYLRNISVGPKWFRSHVGDLLSFVRAGHFMGPRQFTPDQMVPSPGMHMPALPIRTHEAFRRIILGLARACSKDIHLSNDSVGALLKVGEFLADMIHPPAAIVEEAANLEDMLAKQGAEAAAAAASVPSGDNVISLQPTCPDPCWRMDMLDLILSTVASHMPARLLQSKRCRYGDLEETCRVRIREGSVLADQLFTFADVHLTPAVYLVLLWVESWSADDLVAAANARAESEMQNDQPMQVKRLSSAVGGSEADPMPTSTARSATELVGGVKMPMVADDPARVAVYWEKYAELVRLAADSQGLVHSLYSILYLLEVQTASYPLKVQLNYWIPIAELLTTHLRSQRARASTSTTPGHAPNSLSDDYVLNFALDASQQHDDLIPSLLMWPVCKVLECVSTNPASCAMDTTLDFPQAEWTKLWDLATSQDANSPRLIKNPFFYHHLFARTAMQVFDDQACLFKSESLLVAMTGVTSVVLNRYAATLKSARVASDDPMPLWVALLLAQVRYFTDSLARGDEVQGPLSAAVPMLTGAVADAITAGVVSRSAFAVANVELLLDAWTNGVCDVFPVPSTLDNVLTSDGLREYHQVMARVWSSLLKVWLDPRFELPVRRIMQLAGHVFVTGMSDENPVAAVRELAIRAWNAKFADAVDDPEWIDAMSDEVLEFLRNHAGRAVAPPFVLPRALMQETEQAHGEITGSQDDGGDLTVIAPDATTPTPFKSAGAGGGADAMDEDVTDEDERATAAGAIVKARRAAAMALATHITSSPVAPTTPATPMGSRFKPTRARDEDALADDTTSMDDDDEDDSASTSPLHKKRRMGGARNGVGKNGKAGTPRRSAARTNRPSGFGADSQTEYVVIPPSPAAPAAGTPLGKRRMDSNGDRLLTERQMEREEERAFIPPMFNALDHTQSRTLSLPGQGAAGAPAVDGDQDGMDVDENELGPSMSATKPSSRATSRPPSQDSVWTFNHGTGQPSLDAEQVGKLSFSELVNLQGLLLQWTGMVQSSMSRAIAHHAPSANASAQVNGDQGR</sequence>
<dbReference type="PANTHER" id="PTHR22928">
    <property type="entry name" value="TELOMERE-ASSOCIATED PROTEIN RIF1"/>
    <property type="match status" value="1"/>
</dbReference>
<evidence type="ECO:0000313" key="10">
    <source>
        <dbReference type="Proteomes" id="UP000193411"/>
    </source>
</evidence>
<feature type="region of interest" description="Disordered" evidence="7">
    <location>
        <begin position="1328"/>
        <end position="1351"/>
    </location>
</feature>
<keyword evidence="3" id="KW-0158">Chromosome</keyword>
<name>A0A1Y2HCN6_9FUNG</name>
<evidence type="ECO:0000259" key="8">
    <source>
        <dbReference type="Pfam" id="PF12231"/>
    </source>
</evidence>
<comment type="caution">
    <text evidence="9">The sequence shown here is derived from an EMBL/GenBank/DDBJ whole genome shotgun (WGS) entry which is preliminary data.</text>
</comment>
<gene>
    <name evidence="9" type="ORF">BCR44DRAFT_64065</name>
</gene>
<keyword evidence="4" id="KW-0779">Telomere</keyword>
<feature type="domain" description="Telomere-associated protein Rif1 N-terminal" evidence="8">
    <location>
        <begin position="226"/>
        <end position="542"/>
    </location>
</feature>
<keyword evidence="6" id="KW-0131">Cell cycle</keyword>
<keyword evidence="10" id="KW-1185">Reference proteome</keyword>
<dbReference type="PANTHER" id="PTHR22928:SF3">
    <property type="entry name" value="TELOMERE-ASSOCIATED PROTEIN RIF1"/>
    <property type="match status" value="1"/>
</dbReference>
<organism evidence="9 10">
    <name type="scientific">Catenaria anguillulae PL171</name>
    <dbReference type="NCBI Taxonomy" id="765915"/>
    <lineage>
        <taxon>Eukaryota</taxon>
        <taxon>Fungi</taxon>
        <taxon>Fungi incertae sedis</taxon>
        <taxon>Blastocladiomycota</taxon>
        <taxon>Blastocladiomycetes</taxon>
        <taxon>Blastocladiales</taxon>
        <taxon>Catenariaceae</taxon>
        <taxon>Catenaria</taxon>
    </lineage>
</organism>
<dbReference type="OrthoDB" id="9976382at2759"/>
<feature type="compositionally biased region" description="Polar residues" evidence="7">
    <location>
        <begin position="1455"/>
        <end position="1470"/>
    </location>
</feature>
<feature type="compositionally biased region" description="Acidic residues" evidence="7">
    <location>
        <begin position="1406"/>
        <end position="1422"/>
    </location>
</feature>
<feature type="region of interest" description="Disordered" evidence="7">
    <location>
        <begin position="79"/>
        <end position="125"/>
    </location>
</feature>
<feature type="region of interest" description="Disordered" evidence="7">
    <location>
        <begin position="1381"/>
        <end position="1495"/>
    </location>
</feature>
<evidence type="ECO:0000256" key="2">
    <source>
        <dbReference type="ARBA" id="ARBA00004574"/>
    </source>
</evidence>
<evidence type="ECO:0000256" key="3">
    <source>
        <dbReference type="ARBA" id="ARBA00022454"/>
    </source>
</evidence>
<feature type="compositionally biased region" description="Low complexity" evidence="7">
    <location>
        <begin position="1381"/>
        <end position="1391"/>
    </location>
</feature>
<comment type="subcellular location">
    <subcellularLocation>
        <location evidence="2">Chromosome</location>
        <location evidence="2">Telomere</location>
    </subcellularLocation>
    <subcellularLocation>
        <location evidence="1">Nucleus</location>
    </subcellularLocation>
</comment>
<dbReference type="GO" id="GO:0140445">
    <property type="term" value="C:chromosome, telomeric repeat region"/>
    <property type="evidence" value="ECO:0007669"/>
    <property type="project" value="TreeGrafter"/>
</dbReference>
<dbReference type="GO" id="GO:0000723">
    <property type="term" value="P:telomere maintenance"/>
    <property type="evidence" value="ECO:0007669"/>
    <property type="project" value="TreeGrafter"/>
</dbReference>
<feature type="compositionally biased region" description="Low complexity" evidence="7">
    <location>
        <begin position="97"/>
        <end position="123"/>
    </location>
</feature>
<evidence type="ECO:0000256" key="4">
    <source>
        <dbReference type="ARBA" id="ARBA00022895"/>
    </source>
</evidence>
<evidence type="ECO:0000256" key="6">
    <source>
        <dbReference type="ARBA" id="ARBA00023306"/>
    </source>
</evidence>
<dbReference type="InterPro" id="IPR016024">
    <property type="entry name" value="ARM-type_fold"/>
</dbReference>
<feature type="region of interest" description="Disordered" evidence="7">
    <location>
        <begin position="195"/>
        <end position="228"/>
    </location>
</feature>
<keyword evidence="5" id="KW-0539">Nucleus</keyword>
<dbReference type="GO" id="GO:0005634">
    <property type="term" value="C:nucleus"/>
    <property type="evidence" value="ECO:0007669"/>
    <property type="project" value="UniProtKB-SubCell"/>
</dbReference>
<evidence type="ECO:0000313" key="9">
    <source>
        <dbReference type="EMBL" id="ORZ31681.1"/>
    </source>
</evidence>
<proteinExistence type="predicted"/>
<feature type="compositionally biased region" description="Acidic residues" evidence="7">
    <location>
        <begin position="1544"/>
        <end position="1555"/>
    </location>
</feature>
<dbReference type="InterPro" id="IPR022031">
    <property type="entry name" value="Rif1_N"/>
</dbReference>
<evidence type="ECO:0000256" key="1">
    <source>
        <dbReference type="ARBA" id="ARBA00004123"/>
    </source>
</evidence>
<evidence type="ECO:0000256" key="5">
    <source>
        <dbReference type="ARBA" id="ARBA00023242"/>
    </source>
</evidence>